<feature type="region of interest" description="Disordered" evidence="1">
    <location>
        <begin position="491"/>
        <end position="510"/>
    </location>
</feature>
<accession>A0A7R9DEN7</accession>
<protein>
    <submittedName>
        <fullName evidence="2">Uncharacterized protein</fullName>
    </submittedName>
</protein>
<feature type="compositionally biased region" description="Polar residues" evidence="1">
    <location>
        <begin position="239"/>
        <end position="251"/>
    </location>
</feature>
<organism evidence="2">
    <name type="scientific">Timema poppense</name>
    <name type="common">Walking stick</name>
    <dbReference type="NCBI Taxonomy" id="170557"/>
    <lineage>
        <taxon>Eukaryota</taxon>
        <taxon>Metazoa</taxon>
        <taxon>Ecdysozoa</taxon>
        <taxon>Arthropoda</taxon>
        <taxon>Hexapoda</taxon>
        <taxon>Insecta</taxon>
        <taxon>Pterygota</taxon>
        <taxon>Neoptera</taxon>
        <taxon>Polyneoptera</taxon>
        <taxon>Phasmatodea</taxon>
        <taxon>Timematodea</taxon>
        <taxon>Timematoidea</taxon>
        <taxon>Timematidae</taxon>
        <taxon>Timema</taxon>
    </lineage>
</organism>
<evidence type="ECO:0000313" key="2">
    <source>
        <dbReference type="EMBL" id="CAD7413269.1"/>
    </source>
</evidence>
<dbReference type="EMBL" id="OD006707">
    <property type="protein sequence ID" value="CAD7413269.1"/>
    <property type="molecule type" value="Genomic_DNA"/>
</dbReference>
<name>A0A7R9DEN7_TIMPO</name>
<feature type="region of interest" description="Disordered" evidence="1">
    <location>
        <begin position="610"/>
        <end position="635"/>
    </location>
</feature>
<feature type="region of interest" description="Disordered" evidence="1">
    <location>
        <begin position="434"/>
        <end position="453"/>
    </location>
</feature>
<feature type="compositionally biased region" description="Polar residues" evidence="1">
    <location>
        <begin position="687"/>
        <end position="703"/>
    </location>
</feature>
<feature type="region of interest" description="Disordered" evidence="1">
    <location>
        <begin position="219"/>
        <end position="262"/>
    </location>
</feature>
<feature type="compositionally biased region" description="Low complexity" evidence="1">
    <location>
        <begin position="673"/>
        <end position="683"/>
    </location>
</feature>
<sequence length="867" mass="99015">MGSSNTTQREVLLPNLSEQCDVIRLVRLMPTGIYFLSSLNNSPMASLVLTDSSQLTSDSQHLDNAVLWTETLLDDHTFFLLGSLEKEMSLDIPLQSTHLFTFLPDEEPCSWSKGLTSHFTSLTILVDVHAEFYGREQQQTEMVETFLRHKVRLSQRLNPASAVDNLIPLLIELQRHGQPRLRKPHLSLCLRDATTAQDVTFIATTSFWVSDADIGETRETVGRRINQPHLWPRDRKATTNDSQRQSSNRQDPTAGPLRDLRVNAPHPTRHWSYLQFNYFIHPKHLPSHEHRALSPFSNPIHLAKVGSTLTTQGQVQLTVTMQSLTLNITCPVSKALRESLILGQPWFTKIKAIMDYEYQRVLLWAQERYTLSWSTKLYEQADPILGGDIQHHAPLEYQDRLLQLLDRHRDLFTTQGPLRRTCSITHRIQLRTTGESWSDPTGTPPQNMNKLTSPHTTLLRNKVRCRWTPDLYTNFLDLQMAFTQLKQLKLPDTSKPFPQQPNEEHTGEEVQDWAHLITPPGYEPTKVNQKPSKPLRLRQNHFMKSSRTTSDTTQKSKNWINCRKMLNTRNQKHHLEDDVLWHRETKDDPWKLVIPKTTRQWVQWTYHDDHHASHPGEGEIHAPSNEATHGKTSGRKYNATSTVVCYAPVRRQGAIKVLNLYDPANLADRGRSTKSSGPSSSKCSHVEGTQDTSCQKMNPNSSAVHGPTHARNGTSTPGPLRYTTHNLISPNKESCQTSGINLSRLMSYTPPHSPPHSHILFHQPLLPRIAHGTCSPNHNLLTQSHRLPPETPRYTPLPYSFFASVPYASQRDPQNEVSCEMTIYYVQRHPVVYGQSKKEYSNSYLMGLEFSKNSTNRLDTLPALEKV</sequence>
<gene>
    <name evidence="2" type="ORF">TPSB3V08_LOCUS8914</name>
</gene>
<evidence type="ECO:0000256" key="1">
    <source>
        <dbReference type="SAM" id="MobiDB-lite"/>
    </source>
</evidence>
<reference evidence="2" key="1">
    <citation type="submission" date="2020-11" db="EMBL/GenBank/DDBJ databases">
        <authorList>
            <person name="Tran Van P."/>
        </authorList>
    </citation>
    <scope>NUCLEOTIDE SEQUENCE</scope>
</reference>
<dbReference type="AlphaFoldDB" id="A0A7R9DEN7"/>
<feature type="region of interest" description="Disordered" evidence="1">
    <location>
        <begin position="667"/>
        <end position="719"/>
    </location>
</feature>
<proteinExistence type="predicted"/>
<feature type="compositionally biased region" description="Basic and acidic residues" evidence="1">
    <location>
        <begin position="610"/>
        <end position="620"/>
    </location>
</feature>